<dbReference type="AlphaFoldDB" id="A0A0P7ZKS1"/>
<sequence length="416" mass="45535">MSFLAEVIGAASLICLLIQLPATFLLLSRLLRGARRLSPIQPRLTATQQQFATVSVVVPTLNEANRVEPCLVGLLQQGEAVREIVVVDSRSTDGTQAKVAAFAAKDNRLRLETDEALPTGWVGRPWALHTGFLRSDKQSEWILGIDADTQPQPGLVNSLLQEAQAQGYDIVSLSPRFILKAAGEWWLQPAMLMTLIYRFDSAGVKTPGTERAMANGQCFLARRTVLETLDGYSCAASSFCDDVTLVREAARCGFKVGFLDGADVISVRMYEGIAETWSGWGRSLDLKDSISKGQLWSDLWLLVSTQALPVPLLLAAFVLWQQQGWVGVGSPMLGGAIALNSLLLVIRLGMQAAVAGSYDWSEAIASKSSFLKSLFFWFSPLADPLAVLRIFLSAFQRSIQWRGKTYQKTASKNYAL</sequence>
<dbReference type="PANTHER" id="PTHR43646:SF3">
    <property type="entry name" value="SLR1566 PROTEIN"/>
    <property type="match status" value="1"/>
</dbReference>
<accession>A0A0P7ZKS1</accession>
<dbReference type="STRING" id="1666911.HLUCCA11_10705"/>
<gene>
    <name evidence="3" type="ORF">HLUCCA11_10705</name>
</gene>
<evidence type="ECO:0000259" key="2">
    <source>
        <dbReference type="Pfam" id="PF00535"/>
    </source>
</evidence>
<evidence type="ECO:0000313" key="3">
    <source>
        <dbReference type="EMBL" id="KPQ35424.1"/>
    </source>
</evidence>
<keyword evidence="1" id="KW-1133">Transmembrane helix</keyword>
<dbReference type="PATRIC" id="fig|1666911.3.peg.4293"/>
<dbReference type="CDD" id="cd00761">
    <property type="entry name" value="Glyco_tranf_GTA_type"/>
    <property type="match status" value="1"/>
</dbReference>
<name>A0A0P7ZKS1_9CYAN</name>
<evidence type="ECO:0000313" key="4">
    <source>
        <dbReference type="Proteomes" id="UP000050465"/>
    </source>
</evidence>
<dbReference type="EC" id="2.4.1.83" evidence="3"/>
<dbReference type="PANTHER" id="PTHR43646">
    <property type="entry name" value="GLYCOSYLTRANSFERASE"/>
    <property type="match status" value="1"/>
</dbReference>
<feature type="transmembrane region" description="Helical" evidence="1">
    <location>
        <begin position="299"/>
        <end position="320"/>
    </location>
</feature>
<dbReference type="EMBL" id="LJZR01000012">
    <property type="protein sequence ID" value="KPQ35424.1"/>
    <property type="molecule type" value="Genomic_DNA"/>
</dbReference>
<feature type="transmembrane region" description="Helical" evidence="1">
    <location>
        <begin position="332"/>
        <end position="354"/>
    </location>
</feature>
<keyword evidence="1" id="KW-0472">Membrane</keyword>
<keyword evidence="3" id="KW-0328">Glycosyltransferase</keyword>
<dbReference type="InterPro" id="IPR029044">
    <property type="entry name" value="Nucleotide-diphossugar_trans"/>
</dbReference>
<dbReference type="SUPFAM" id="SSF53448">
    <property type="entry name" value="Nucleotide-diphospho-sugar transferases"/>
    <property type="match status" value="1"/>
</dbReference>
<dbReference type="GO" id="GO:0004582">
    <property type="term" value="F:dolichyl-phosphate beta-D-mannosyltransferase activity"/>
    <property type="evidence" value="ECO:0007669"/>
    <property type="project" value="UniProtKB-EC"/>
</dbReference>
<dbReference type="Pfam" id="PF00535">
    <property type="entry name" value="Glycos_transf_2"/>
    <property type="match status" value="1"/>
</dbReference>
<dbReference type="Proteomes" id="UP000050465">
    <property type="component" value="Unassembled WGS sequence"/>
</dbReference>
<organism evidence="3 4">
    <name type="scientific">Phormidesmis priestleyi Ana</name>
    <dbReference type="NCBI Taxonomy" id="1666911"/>
    <lineage>
        <taxon>Bacteria</taxon>
        <taxon>Bacillati</taxon>
        <taxon>Cyanobacteriota</taxon>
        <taxon>Cyanophyceae</taxon>
        <taxon>Leptolyngbyales</taxon>
        <taxon>Leptolyngbyaceae</taxon>
        <taxon>Phormidesmis</taxon>
    </lineage>
</organism>
<keyword evidence="3" id="KW-0808">Transferase</keyword>
<protein>
    <submittedName>
        <fullName evidence="3">Dolichol-phosphate mannosyltransferase</fullName>
        <ecNumber evidence="3">2.4.1.83</ecNumber>
    </submittedName>
</protein>
<evidence type="ECO:0000256" key="1">
    <source>
        <dbReference type="SAM" id="Phobius"/>
    </source>
</evidence>
<feature type="domain" description="Glycosyltransferase 2-like" evidence="2">
    <location>
        <begin position="55"/>
        <end position="228"/>
    </location>
</feature>
<proteinExistence type="predicted"/>
<comment type="caution">
    <text evidence="3">The sequence shown here is derived from an EMBL/GenBank/DDBJ whole genome shotgun (WGS) entry which is preliminary data.</text>
</comment>
<dbReference type="InterPro" id="IPR001173">
    <property type="entry name" value="Glyco_trans_2-like"/>
</dbReference>
<keyword evidence="1" id="KW-0812">Transmembrane</keyword>
<reference evidence="3 4" key="1">
    <citation type="submission" date="2015-09" db="EMBL/GenBank/DDBJ databases">
        <title>Identification and resolution of microdiversity through metagenomic sequencing of parallel consortia.</title>
        <authorList>
            <person name="Nelson W.C."/>
            <person name="Romine M.F."/>
            <person name="Lindemann S.R."/>
        </authorList>
    </citation>
    <scope>NUCLEOTIDE SEQUENCE [LARGE SCALE GENOMIC DNA]</scope>
    <source>
        <strain evidence="3">Ana</strain>
    </source>
</reference>
<dbReference type="Gene3D" id="3.90.550.10">
    <property type="entry name" value="Spore Coat Polysaccharide Biosynthesis Protein SpsA, Chain A"/>
    <property type="match status" value="1"/>
</dbReference>